<dbReference type="Proteomes" id="UP001629113">
    <property type="component" value="Unassembled WGS sequence"/>
</dbReference>
<gene>
    <name evidence="2" type="ORF">PVAG01_04356</name>
</gene>
<keyword evidence="3" id="KW-1185">Reference proteome</keyword>
<feature type="transmembrane region" description="Helical" evidence="1">
    <location>
        <begin position="32"/>
        <end position="52"/>
    </location>
</feature>
<keyword evidence="1" id="KW-1133">Transmembrane helix</keyword>
<organism evidence="2 3">
    <name type="scientific">Phlyctema vagabunda</name>
    <dbReference type="NCBI Taxonomy" id="108571"/>
    <lineage>
        <taxon>Eukaryota</taxon>
        <taxon>Fungi</taxon>
        <taxon>Dikarya</taxon>
        <taxon>Ascomycota</taxon>
        <taxon>Pezizomycotina</taxon>
        <taxon>Leotiomycetes</taxon>
        <taxon>Helotiales</taxon>
        <taxon>Dermateaceae</taxon>
        <taxon>Phlyctema</taxon>
    </lineage>
</organism>
<proteinExistence type="predicted"/>
<sequence>MDQTIQTMNLATRSAILMIRDDDKSFWDKYKWYIVGGLVAIPIQLVMLWFYLRWRKAKKLRALDKGPENGTLHMNSR</sequence>
<reference evidence="2 3" key="1">
    <citation type="submission" date="2024-06" db="EMBL/GenBank/DDBJ databases">
        <title>Complete genome of Phlyctema vagabunda strain 19-DSS-EL-015.</title>
        <authorList>
            <person name="Fiorenzani C."/>
        </authorList>
    </citation>
    <scope>NUCLEOTIDE SEQUENCE [LARGE SCALE GENOMIC DNA]</scope>
    <source>
        <strain evidence="2 3">19-DSS-EL-015</strain>
    </source>
</reference>
<comment type="caution">
    <text evidence="2">The sequence shown here is derived from an EMBL/GenBank/DDBJ whole genome shotgun (WGS) entry which is preliminary data.</text>
</comment>
<evidence type="ECO:0008006" key="4">
    <source>
        <dbReference type="Google" id="ProtNLM"/>
    </source>
</evidence>
<evidence type="ECO:0000256" key="1">
    <source>
        <dbReference type="SAM" id="Phobius"/>
    </source>
</evidence>
<dbReference type="EMBL" id="JBFCZG010000003">
    <property type="protein sequence ID" value="KAL3425075.1"/>
    <property type="molecule type" value="Genomic_DNA"/>
</dbReference>
<accession>A0ABR4PP64</accession>
<keyword evidence="1" id="KW-0472">Membrane</keyword>
<evidence type="ECO:0000313" key="2">
    <source>
        <dbReference type="EMBL" id="KAL3425075.1"/>
    </source>
</evidence>
<evidence type="ECO:0000313" key="3">
    <source>
        <dbReference type="Proteomes" id="UP001629113"/>
    </source>
</evidence>
<protein>
    <recommendedName>
        <fullName evidence="4">ATP synthase F0 subunit 8</fullName>
    </recommendedName>
</protein>
<keyword evidence="1" id="KW-0812">Transmembrane</keyword>
<name>A0ABR4PP64_9HELO</name>